<evidence type="ECO:0000256" key="1">
    <source>
        <dbReference type="ARBA" id="ARBA00004613"/>
    </source>
</evidence>
<keyword evidence="7" id="KW-1133">Transmembrane helix</keyword>
<keyword evidence="7" id="KW-0812">Transmembrane</keyword>
<evidence type="ECO:0000313" key="8">
    <source>
        <dbReference type="EMBL" id="JAC24401.1"/>
    </source>
</evidence>
<evidence type="ECO:0008006" key="9">
    <source>
        <dbReference type="Google" id="ProtNLM"/>
    </source>
</evidence>
<evidence type="ECO:0000256" key="2">
    <source>
        <dbReference type="ARBA" id="ARBA00005679"/>
    </source>
</evidence>
<comment type="subcellular location">
    <subcellularLocation>
        <location evidence="1">Secreted</location>
    </subcellularLocation>
</comment>
<reference evidence="8" key="1">
    <citation type="submission" date="2014-03" db="EMBL/GenBank/DDBJ databases">
        <title>The sialotranscriptome of Amblyomma triste, Amblyomma parvum and Amblyomma cajennense ticks, uncovered by 454-based RNA-seq.</title>
        <authorList>
            <person name="Garcia G.R."/>
            <person name="Gardinassi L.G."/>
            <person name="Ribeiro J.M."/>
            <person name="Anatriello E."/>
            <person name="Ferreira B.R."/>
            <person name="Moreira H.N."/>
            <person name="Mafra C."/>
            <person name="Olegario M.M."/>
            <person name="Szabo P.J."/>
            <person name="Miranda-Santos I.K."/>
            <person name="Maruyama S.R."/>
        </authorList>
    </citation>
    <scope>NUCLEOTIDE SEQUENCE</scope>
    <source>
        <strain evidence="8">Uberlandia</strain>
        <tissue evidence="8">Salivary glands</tissue>
    </source>
</reference>
<evidence type="ECO:0000256" key="3">
    <source>
        <dbReference type="ARBA" id="ARBA00022525"/>
    </source>
</evidence>
<keyword evidence="3" id="KW-0964">Secreted</keyword>
<dbReference type="AlphaFoldDB" id="A0A023FRH6"/>
<feature type="compositionally biased region" description="Polar residues" evidence="6">
    <location>
        <begin position="140"/>
        <end position="149"/>
    </location>
</feature>
<comment type="similarity">
    <text evidence="2">Belongs to the GILT family.</text>
</comment>
<dbReference type="GO" id="GO:0005576">
    <property type="term" value="C:extracellular region"/>
    <property type="evidence" value="ECO:0007669"/>
    <property type="project" value="UniProtKB-SubCell"/>
</dbReference>
<proteinExistence type="evidence at transcript level"/>
<feature type="transmembrane region" description="Helical" evidence="7">
    <location>
        <begin position="20"/>
        <end position="41"/>
    </location>
</feature>
<feature type="compositionally biased region" description="Polar residues" evidence="6">
    <location>
        <begin position="360"/>
        <end position="387"/>
    </location>
</feature>
<name>A0A023FRH6_AMBCJ</name>
<organism evidence="8">
    <name type="scientific">Amblyomma cajennense</name>
    <name type="common">Cayenne tick</name>
    <name type="synonym">Acarus cajennensis</name>
    <dbReference type="NCBI Taxonomy" id="34607"/>
    <lineage>
        <taxon>Eukaryota</taxon>
        <taxon>Metazoa</taxon>
        <taxon>Ecdysozoa</taxon>
        <taxon>Arthropoda</taxon>
        <taxon>Chelicerata</taxon>
        <taxon>Arachnida</taxon>
        <taxon>Acari</taxon>
        <taxon>Parasitiformes</taxon>
        <taxon>Ixodida</taxon>
        <taxon>Ixodoidea</taxon>
        <taxon>Ixodidae</taxon>
        <taxon>Amblyomminae</taxon>
        <taxon>Amblyomma</taxon>
    </lineage>
</organism>
<feature type="compositionally biased region" description="Low complexity" evidence="6">
    <location>
        <begin position="85"/>
        <end position="116"/>
    </location>
</feature>
<feature type="region of interest" description="Disordered" evidence="6">
    <location>
        <begin position="357"/>
        <end position="401"/>
    </location>
</feature>
<keyword evidence="5" id="KW-0325">Glycoprotein</keyword>
<keyword evidence="4" id="KW-0732">Signal</keyword>
<dbReference type="PANTHER" id="PTHR13234:SF8">
    <property type="entry name" value="GAMMA-INTERFERON-INDUCIBLE LYSOSOMAL THIOL REDUCTASE"/>
    <property type="match status" value="1"/>
</dbReference>
<feature type="compositionally biased region" description="Polar residues" evidence="6">
    <location>
        <begin position="117"/>
        <end position="126"/>
    </location>
</feature>
<feature type="region of interest" description="Disordered" evidence="6">
    <location>
        <begin position="60"/>
        <end position="149"/>
    </location>
</feature>
<evidence type="ECO:0000256" key="5">
    <source>
        <dbReference type="ARBA" id="ARBA00023180"/>
    </source>
</evidence>
<dbReference type="EMBL" id="GBBK01000081">
    <property type="protein sequence ID" value="JAC24401.1"/>
    <property type="molecule type" value="mRNA"/>
</dbReference>
<dbReference type="Pfam" id="PF03227">
    <property type="entry name" value="GILT"/>
    <property type="match status" value="1"/>
</dbReference>
<evidence type="ECO:0000256" key="7">
    <source>
        <dbReference type="SAM" id="Phobius"/>
    </source>
</evidence>
<keyword evidence="7" id="KW-0472">Membrane</keyword>
<evidence type="ECO:0000256" key="6">
    <source>
        <dbReference type="SAM" id="MobiDB-lite"/>
    </source>
</evidence>
<dbReference type="InterPro" id="IPR004911">
    <property type="entry name" value="Interferon-induced_GILT"/>
</dbReference>
<protein>
    <recommendedName>
        <fullName evidence="9">Gamma-interferon inducible lysosomal thiol reductase</fullName>
    </recommendedName>
</protein>
<sequence length="401" mass="43489">MGVVSEAQERKHKRPFAVKYICIAGSSVALVLLAFALAYPLRTLWSKPANDAIETADVKTNEIDDSAPDGFRASSGGFKRESTSTEEATPSHPTTTPTTQSPTTASTTVTPSHPTTAEPSTETVTGTGDGWGRHPRHVTVPSSTNRTNASGHHVHVWANRTRHVPSTITYELSVKKISLQVVYECHCPRSRRFIVSQLLPVYEKLRDYMNLTLLPASRAQNKTAGNDSTSDVQCRRGKDECHSNMVQTCVLNHVEETLTAVRIIACMSKSPDPHRVGRVCVVKHGIQWKLIDACVTDKGKLYMVEVGKKAWRVTGGVGNVPLVSVQGEASYAIQVEAQTNLLGVVCDRMHHNHTACAGSHNGTATSSSNESSEGHTNGTHATTASESLEQEDDVTTTRRSV</sequence>
<dbReference type="PANTHER" id="PTHR13234">
    <property type="entry name" value="GAMMA-INTERFERON INDUCIBLE LYSOSOMAL THIOL REDUCTASE GILT"/>
    <property type="match status" value="1"/>
</dbReference>
<evidence type="ECO:0000256" key="4">
    <source>
        <dbReference type="ARBA" id="ARBA00022729"/>
    </source>
</evidence>
<accession>A0A023FRH6</accession>
<dbReference type="GO" id="GO:0016671">
    <property type="term" value="F:oxidoreductase activity, acting on a sulfur group of donors, disulfide as acceptor"/>
    <property type="evidence" value="ECO:0007669"/>
    <property type="project" value="InterPro"/>
</dbReference>